<evidence type="ECO:0008006" key="6">
    <source>
        <dbReference type="Google" id="ProtNLM"/>
    </source>
</evidence>
<dbReference type="InterPro" id="IPR038109">
    <property type="entry name" value="DNA_bind_recomb_sf"/>
</dbReference>
<dbReference type="OrthoDB" id="9791494at2"/>
<evidence type="ECO:0000259" key="2">
    <source>
        <dbReference type="PROSITE" id="PS51736"/>
    </source>
</evidence>
<feature type="coiled-coil region" evidence="1">
    <location>
        <begin position="425"/>
        <end position="452"/>
    </location>
</feature>
<dbReference type="AlphaFoldDB" id="A0A120FKC3"/>
<feature type="domain" description="Resolvase/invertase-type recombinase catalytic" evidence="2">
    <location>
        <begin position="6"/>
        <end position="154"/>
    </location>
</feature>
<dbReference type="Proteomes" id="UP000057737">
    <property type="component" value="Unassembled WGS sequence"/>
</dbReference>
<dbReference type="SUPFAM" id="SSF53041">
    <property type="entry name" value="Resolvase-like"/>
    <property type="match status" value="1"/>
</dbReference>
<name>A0A120FKC3_9BRAD</name>
<dbReference type="PROSITE" id="PS51736">
    <property type="entry name" value="RECOMBINASES_3"/>
    <property type="match status" value="1"/>
</dbReference>
<dbReference type="RefSeq" id="WP_066511663.1">
    <property type="nucleotide sequence ID" value="NZ_LNCU01000095.1"/>
</dbReference>
<evidence type="ECO:0000256" key="1">
    <source>
        <dbReference type="SAM" id="Coils"/>
    </source>
</evidence>
<dbReference type="InterPro" id="IPR006119">
    <property type="entry name" value="Resolv_N"/>
</dbReference>
<dbReference type="PANTHER" id="PTHR30461:SF23">
    <property type="entry name" value="DNA RECOMBINASE-RELATED"/>
    <property type="match status" value="1"/>
</dbReference>
<reference evidence="4 5" key="1">
    <citation type="submission" date="2015-11" db="EMBL/GenBank/DDBJ databases">
        <title>Draft Genome Sequence of the Strain BR 10303 (Bradyrhizobium sp.) isolated from nodules of Centrolobium paraense.</title>
        <authorList>
            <person name="Zelli J.E."/>
            <person name="Simoes-Araujo J.L."/>
            <person name="Barauna A.C."/>
            <person name="Silva K."/>
        </authorList>
    </citation>
    <scope>NUCLEOTIDE SEQUENCE [LARGE SCALE GENOMIC DNA]</scope>
    <source>
        <strain evidence="4 5">BR 10303</strain>
    </source>
</reference>
<dbReference type="Gene3D" id="3.40.50.1390">
    <property type="entry name" value="Resolvase, N-terminal catalytic domain"/>
    <property type="match status" value="1"/>
</dbReference>
<evidence type="ECO:0000313" key="5">
    <source>
        <dbReference type="Proteomes" id="UP000057737"/>
    </source>
</evidence>
<dbReference type="Pfam" id="PF00239">
    <property type="entry name" value="Resolvase"/>
    <property type="match status" value="1"/>
</dbReference>
<dbReference type="Gene3D" id="3.90.1750.20">
    <property type="entry name" value="Putative Large Serine Recombinase, Chain B, Domain 2"/>
    <property type="match status" value="1"/>
</dbReference>
<organism evidence="4 5">
    <name type="scientific">Bradyrhizobium macuxiense</name>
    <dbReference type="NCBI Taxonomy" id="1755647"/>
    <lineage>
        <taxon>Bacteria</taxon>
        <taxon>Pseudomonadati</taxon>
        <taxon>Pseudomonadota</taxon>
        <taxon>Alphaproteobacteria</taxon>
        <taxon>Hyphomicrobiales</taxon>
        <taxon>Nitrobacteraceae</taxon>
        <taxon>Bradyrhizobium</taxon>
    </lineage>
</organism>
<sequence length="559" mass="62146">MGKQKTAVIYARFSSDLQRDRSIDDQVTLCEQIARREGYRIVEVFSDRAKSGASMFERDGLLALMTAAKKRAFDAVLTESLSRLSRDPEDTAAIFKRLRFNDITIFDQNGAVTDIHASIGGIVNSMFLKNLADNVRRHHSGRAREGKFPGALTYGYRCIPGKPGEREIDEAQAAIVRRIFQEYVDGKPARQIAADLTREGIPSPSGGQYWNHQTLVSGTKGRRGMLGNRLYVGEIVWNSNRTIRNPETGKRTQRKANPDDQIVTSVPHLRIIDQELWQRVHALCDQRATKFGHDRRAGVRRGQYKDHLLSGLLCCGVCGGNMRVYQVTAKGGGRVACAAAIQKGTCTHRKSYYLSGLEAAVLDGMKANLANPKALIEYTRAYHARWAERQREISTDRAGAQKQLNKLTVQIDRYVTAIGDSDEPVKAMMERLNKLEAERAALEARLEATAAESNVITLHPAAIDKLASNVEVMHAALSDAARIGADPTKAARYRSAFRSLFDRFLVQPTPRRHAYEVTPMARLSVILGVDLFPKTRSAKEMLAEQGVNMPLVANETIPT</sequence>
<keyword evidence="1" id="KW-0175">Coiled coil</keyword>
<evidence type="ECO:0000313" key="4">
    <source>
        <dbReference type="EMBL" id="KWV50480.1"/>
    </source>
</evidence>
<dbReference type="SMART" id="SM00857">
    <property type="entry name" value="Resolvase"/>
    <property type="match status" value="1"/>
</dbReference>
<feature type="domain" description="Recombinase" evidence="3">
    <location>
        <begin position="153"/>
        <end position="290"/>
    </location>
</feature>
<dbReference type="InterPro" id="IPR036162">
    <property type="entry name" value="Resolvase-like_N_sf"/>
</dbReference>
<dbReference type="GO" id="GO:0003677">
    <property type="term" value="F:DNA binding"/>
    <property type="evidence" value="ECO:0007669"/>
    <property type="project" value="InterPro"/>
</dbReference>
<dbReference type="PROSITE" id="PS51737">
    <property type="entry name" value="RECOMBINASE_DNA_BIND"/>
    <property type="match status" value="1"/>
</dbReference>
<evidence type="ECO:0000259" key="3">
    <source>
        <dbReference type="PROSITE" id="PS51737"/>
    </source>
</evidence>
<dbReference type="InterPro" id="IPR011109">
    <property type="entry name" value="DNA_bind_recombinase_dom"/>
</dbReference>
<dbReference type="GO" id="GO:0000150">
    <property type="term" value="F:DNA strand exchange activity"/>
    <property type="evidence" value="ECO:0007669"/>
    <property type="project" value="InterPro"/>
</dbReference>
<dbReference type="Pfam" id="PF13408">
    <property type="entry name" value="Zn_ribbon_recom"/>
    <property type="match status" value="1"/>
</dbReference>
<dbReference type="PANTHER" id="PTHR30461">
    <property type="entry name" value="DNA-INVERTASE FROM LAMBDOID PROPHAGE"/>
    <property type="match status" value="1"/>
</dbReference>
<keyword evidence="5" id="KW-1185">Reference proteome</keyword>
<dbReference type="EMBL" id="LNCU01000095">
    <property type="protein sequence ID" value="KWV50480.1"/>
    <property type="molecule type" value="Genomic_DNA"/>
</dbReference>
<gene>
    <name evidence="4" type="ORF">AS156_14235</name>
</gene>
<protein>
    <recommendedName>
        <fullName evidence="6">DNA invertase Pin-like site-specific DNA recombinase</fullName>
    </recommendedName>
</protein>
<comment type="caution">
    <text evidence="4">The sequence shown here is derived from an EMBL/GenBank/DDBJ whole genome shotgun (WGS) entry which is preliminary data.</text>
</comment>
<accession>A0A120FKC3</accession>
<dbReference type="Pfam" id="PF07508">
    <property type="entry name" value="Recombinase"/>
    <property type="match status" value="1"/>
</dbReference>
<dbReference type="InterPro" id="IPR025827">
    <property type="entry name" value="Zn_ribbon_recom_dom"/>
</dbReference>
<proteinExistence type="predicted"/>
<dbReference type="CDD" id="cd00338">
    <property type="entry name" value="Ser_Recombinase"/>
    <property type="match status" value="1"/>
</dbReference>
<dbReference type="InterPro" id="IPR050639">
    <property type="entry name" value="SSR_resolvase"/>
</dbReference>